<dbReference type="EMBL" id="LAZR01003701">
    <property type="protein sequence ID" value="KKN15550.1"/>
    <property type="molecule type" value="Genomic_DNA"/>
</dbReference>
<proteinExistence type="predicted"/>
<protein>
    <submittedName>
        <fullName evidence="1">Uncharacterized protein</fullName>
    </submittedName>
</protein>
<evidence type="ECO:0000313" key="1">
    <source>
        <dbReference type="EMBL" id="KKN15550.1"/>
    </source>
</evidence>
<sequence length="86" mass="9259">MKTAGVLPAEVKPCSQCGRCCQEEVCDIGHQIFATDKAPCPGLEFKGGKYWCRLVPITDSLGKSYRNAFALELGIGVGCDAEFEEA</sequence>
<reference evidence="1" key="1">
    <citation type="journal article" date="2015" name="Nature">
        <title>Complex archaea that bridge the gap between prokaryotes and eukaryotes.</title>
        <authorList>
            <person name="Spang A."/>
            <person name="Saw J.H."/>
            <person name="Jorgensen S.L."/>
            <person name="Zaremba-Niedzwiedzka K."/>
            <person name="Martijn J."/>
            <person name="Lind A.E."/>
            <person name="van Eijk R."/>
            <person name="Schleper C."/>
            <person name="Guy L."/>
            <person name="Ettema T.J."/>
        </authorList>
    </citation>
    <scope>NUCLEOTIDE SEQUENCE</scope>
</reference>
<name>A0A0F9N7I9_9ZZZZ</name>
<dbReference type="AlphaFoldDB" id="A0A0F9N7I9"/>
<organism evidence="1">
    <name type="scientific">marine sediment metagenome</name>
    <dbReference type="NCBI Taxonomy" id="412755"/>
    <lineage>
        <taxon>unclassified sequences</taxon>
        <taxon>metagenomes</taxon>
        <taxon>ecological metagenomes</taxon>
    </lineage>
</organism>
<accession>A0A0F9N7I9</accession>
<comment type="caution">
    <text evidence="1">The sequence shown here is derived from an EMBL/GenBank/DDBJ whole genome shotgun (WGS) entry which is preliminary data.</text>
</comment>
<gene>
    <name evidence="1" type="ORF">LCGC14_0984950</name>
</gene>